<organism evidence="2 3">
    <name type="scientific">Parasitella parasitica</name>
    <dbReference type="NCBI Taxonomy" id="35722"/>
    <lineage>
        <taxon>Eukaryota</taxon>
        <taxon>Fungi</taxon>
        <taxon>Fungi incertae sedis</taxon>
        <taxon>Mucoromycota</taxon>
        <taxon>Mucoromycotina</taxon>
        <taxon>Mucoromycetes</taxon>
        <taxon>Mucorales</taxon>
        <taxon>Mucorineae</taxon>
        <taxon>Mucoraceae</taxon>
        <taxon>Parasitella</taxon>
    </lineage>
</organism>
<evidence type="ECO:0000313" key="2">
    <source>
        <dbReference type="EMBL" id="CEP11492.1"/>
    </source>
</evidence>
<dbReference type="STRING" id="35722.A0A0B7N282"/>
<feature type="region of interest" description="Disordered" evidence="1">
    <location>
        <begin position="26"/>
        <end position="103"/>
    </location>
</feature>
<reference evidence="2 3" key="1">
    <citation type="submission" date="2014-09" db="EMBL/GenBank/DDBJ databases">
        <authorList>
            <person name="Ellenberger Sabrina"/>
        </authorList>
    </citation>
    <scope>NUCLEOTIDE SEQUENCE [LARGE SCALE GENOMIC DNA]</scope>
    <source>
        <strain evidence="2 3">CBS 412.66</strain>
    </source>
</reference>
<proteinExistence type="predicted"/>
<protein>
    <submittedName>
        <fullName evidence="2">Uncharacterized protein</fullName>
    </submittedName>
</protein>
<keyword evidence="3" id="KW-1185">Reference proteome</keyword>
<feature type="non-terminal residue" evidence="2">
    <location>
        <position position="1"/>
    </location>
</feature>
<evidence type="ECO:0000256" key="1">
    <source>
        <dbReference type="SAM" id="MobiDB-lite"/>
    </source>
</evidence>
<gene>
    <name evidence="2" type="primary">PARPA_05336.1 scaffold 17507</name>
</gene>
<dbReference type="EMBL" id="LN726297">
    <property type="protein sequence ID" value="CEP11492.1"/>
    <property type="molecule type" value="Genomic_DNA"/>
</dbReference>
<accession>A0A0B7N282</accession>
<dbReference type="AlphaFoldDB" id="A0A0B7N282"/>
<name>A0A0B7N282_9FUNG</name>
<dbReference type="Proteomes" id="UP000054107">
    <property type="component" value="Unassembled WGS sequence"/>
</dbReference>
<sequence length="132" mass="14690">ENIYSRFDNQATQISEMQQPIEENVALRSSFDQTKKQQDEAHERIRQLETQPTQQPLNAATTENTQSPPPADSAPKFADQAKKPATNSKSKTSARKKLPPSNLEVNDAGLAAARQFTTVSANHGYQFVYITN</sequence>
<feature type="compositionally biased region" description="Basic and acidic residues" evidence="1">
    <location>
        <begin position="33"/>
        <end position="47"/>
    </location>
</feature>
<evidence type="ECO:0000313" key="3">
    <source>
        <dbReference type="Proteomes" id="UP000054107"/>
    </source>
</evidence>
<feature type="compositionally biased region" description="Polar residues" evidence="1">
    <location>
        <begin position="48"/>
        <end position="66"/>
    </location>
</feature>